<sequence>MNTATSCVFWTLRVGGAEADPELAFFGSFPEVYHGQGISKAAFSGGERPVTGEGRDTTYSVILSWEHRYILCCRAAARRSRSGRSGTTFFRISEVEKRNYCSMDTKNE</sequence>
<keyword evidence="1" id="KW-0614">Plasmid</keyword>
<evidence type="ECO:0000313" key="1">
    <source>
        <dbReference type="EMBL" id="QIQ14865.1"/>
    </source>
</evidence>
<reference evidence="1" key="1">
    <citation type="submission" date="2018-12" db="EMBL/GenBank/DDBJ databases">
        <authorList>
            <person name="Liu L."/>
        </authorList>
    </citation>
    <scope>NUCLEOTIDE SEQUENCE</scope>
    <source>
        <strain evidence="1">K211</strain>
        <plasmid evidence="1">pK211_rmpA2</plasmid>
    </source>
</reference>
<accession>A0A6G9HVM0</accession>
<organism evidence="1">
    <name type="scientific">Klebsiella pneumoniae</name>
    <dbReference type="NCBI Taxonomy" id="573"/>
    <lineage>
        <taxon>Bacteria</taxon>
        <taxon>Pseudomonadati</taxon>
        <taxon>Pseudomonadota</taxon>
        <taxon>Gammaproteobacteria</taxon>
        <taxon>Enterobacterales</taxon>
        <taxon>Enterobacteriaceae</taxon>
        <taxon>Klebsiella/Raoultella group</taxon>
        <taxon>Klebsiella</taxon>
        <taxon>Klebsiella pneumoniae complex</taxon>
    </lineage>
</organism>
<name>A0A6G9HVM0_KLEPN</name>
<dbReference type="EMBL" id="MK347232">
    <property type="protein sequence ID" value="QIQ14865.1"/>
    <property type="molecule type" value="Genomic_DNA"/>
</dbReference>
<proteinExistence type="predicted"/>
<geneLocation type="plasmid" evidence="1">
    <name>pK211_rmpA2</name>
</geneLocation>
<dbReference type="AlphaFoldDB" id="A0A6G9HVM0"/>
<protein>
    <submittedName>
        <fullName evidence="1">Uncharacterized protein</fullName>
    </submittedName>
</protein>